<evidence type="ECO:0000313" key="8">
    <source>
        <dbReference type="Proteomes" id="UP001597463"/>
    </source>
</evidence>
<protein>
    <submittedName>
        <fullName evidence="7">C-type cytochrome</fullName>
    </submittedName>
</protein>
<dbReference type="InterPro" id="IPR036909">
    <property type="entry name" value="Cyt_c-like_dom_sf"/>
</dbReference>
<dbReference type="Gene3D" id="1.10.760.10">
    <property type="entry name" value="Cytochrome c-like domain"/>
    <property type="match status" value="1"/>
</dbReference>
<dbReference type="Proteomes" id="UP001597463">
    <property type="component" value="Unassembled WGS sequence"/>
</dbReference>
<organism evidence="7 8">
    <name type="scientific">Comamonas terrae</name>
    <dbReference type="NCBI Taxonomy" id="673548"/>
    <lineage>
        <taxon>Bacteria</taxon>
        <taxon>Pseudomonadati</taxon>
        <taxon>Pseudomonadota</taxon>
        <taxon>Betaproteobacteria</taxon>
        <taxon>Burkholderiales</taxon>
        <taxon>Comamonadaceae</taxon>
        <taxon>Comamonas</taxon>
    </lineage>
</organism>
<feature type="domain" description="Cytochrome c" evidence="6">
    <location>
        <begin position="133"/>
        <end position="224"/>
    </location>
</feature>
<proteinExistence type="predicted"/>
<feature type="transmembrane region" description="Helical" evidence="5">
    <location>
        <begin position="92"/>
        <end position="110"/>
    </location>
</feature>
<keyword evidence="5" id="KW-0812">Transmembrane</keyword>
<comment type="caution">
    <text evidence="7">The sequence shown here is derived from an EMBL/GenBank/DDBJ whole genome shotgun (WGS) entry which is preliminary data.</text>
</comment>
<keyword evidence="8" id="KW-1185">Reference proteome</keyword>
<keyword evidence="5" id="KW-0472">Membrane</keyword>
<dbReference type="SUPFAM" id="SSF46626">
    <property type="entry name" value="Cytochrome c"/>
    <property type="match status" value="1"/>
</dbReference>
<keyword evidence="1 4" id="KW-0349">Heme</keyword>
<keyword evidence="5" id="KW-1133">Transmembrane helix</keyword>
<dbReference type="PROSITE" id="PS51007">
    <property type="entry name" value="CYTC"/>
    <property type="match status" value="1"/>
</dbReference>
<name>A0ABW5UNU3_9BURK</name>
<dbReference type="RefSeq" id="WP_066477372.1">
    <property type="nucleotide sequence ID" value="NZ_BCNT01000007.1"/>
</dbReference>
<evidence type="ECO:0000256" key="3">
    <source>
        <dbReference type="ARBA" id="ARBA00023004"/>
    </source>
</evidence>
<evidence type="ECO:0000313" key="7">
    <source>
        <dbReference type="EMBL" id="MFD2754554.1"/>
    </source>
</evidence>
<dbReference type="EMBL" id="JBHUMV010000004">
    <property type="protein sequence ID" value="MFD2754554.1"/>
    <property type="molecule type" value="Genomic_DNA"/>
</dbReference>
<feature type="transmembrane region" description="Helical" evidence="5">
    <location>
        <begin position="65"/>
        <end position="85"/>
    </location>
</feature>
<dbReference type="Pfam" id="PF13442">
    <property type="entry name" value="Cytochrome_CBB3"/>
    <property type="match status" value="1"/>
</dbReference>
<reference evidence="8" key="1">
    <citation type="journal article" date="2019" name="Int. J. Syst. Evol. Microbiol.">
        <title>The Global Catalogue of Microorganisms (GCM) 10K type strain sequencing project: providing services to taxonomists for standard genome sequencing and annotation.</title>
        <authorList>
            <consortium name="The Broad Institute Genomics Platform"/>
            <consortium name="The Broad Institute Genome Sequencing Center for Infectious Disease"/>
            <person name="Wu L."/>
            <person name="Ma J."/>
        </authorList>
    </citation>
    <scope>NUCLEOTIDE SEQUENCE [LARGE SCALE GENOMIC DNA]</scope>
    <source>
        <strain evidence="8">TISTR 1906</strain>
    </source>
</reference>
<gene>
    <name evidence="7" type="ORF">ACFSW6_10685</name>
</gene>
<evidence type="ECO:0000256" key="4">
    <source>
        <dbReference type="PROSITE-ProRule" id="PRU00433"/>
    </source>
</evidence>
<keyword evidence="3 4" id="KW-0408">Iron</keyword>
<accession>A0ABW5UNU3</accession>
<evidence type="ECO:0000256" key="1">
    <source>
        <dbReference type="ARBA" id="ARBA00022617"/>
    </source>
</evidence>
<dbReference type="InterPro" id="IPR009056">
    <property type="entry name" value="Cyt_c-like_dom"/>
</dbReference>
<keyword evidence="2 4" id="KW-0479">Metal-binding</keyword>
<evidence type="ECO:0000259" key="6">
    <source>
        <dbReference type="PROSITE" id="PS51007"/>
    </source>
</evidence>
<evidence type="ECO:0000256" key="2">
    <source>
        <dbReference type="ARBA" id="ARBA00022723"/>
    </source>
</evidence>
<sequence length="398" mass="43756">MPERVADAPWLIWLLEAIHRGQVGLLQLLYGLGWTGEVDGQPAWPWTQRLAGEYLLVDQAQARQLAWSLGAIAAALVLLALAMLWRRRRRRSLCLLGMALAAVVLAPWPSRQVVLVQAVPSSFHRNPLPFTDAAIVRGAAQYRRLCLQCHGAAGDGQGPEASAQPVWPPSFIGPLLWRRADGELLQAVRYGVRDGQGRPTMAGFAGQLSVAQSWELLHFLRAQAAGRLLNATGNWAQPVALPDMPLRCHRPDKTRVRDWRGQRLRLVSLADARQLPPDPRMVTLWLPPAGPLPALPEQVDCIVVSGVVAQQALGLVNGDAAMRDVQLLADKDGWLRARNSRAVGNWNDEDLLCRSTQDTQAPATPAAPVAEDGLTRILRRMDLEPVRYVKGGRVHGLR</sequence>
<evidence type="ECO:0000256" key="5">
    <source>
        <dbReference type="SAM" id="Phobius"/>
    </source>
</evidence>